<protein>
    <submittedName>
        <fullName evidence="2">AgmX/PglI C-terminal domain-containing protein</fullName>
    </submittedName>
</protein>
<reference evidence="2" key="1">
    <citation type="submission" date="2021-08" db="EMBL/GenBank/DDBJ databases">
        <authorList>
            <person name="Stevens D.C."/>
        </authorList>
    </citation>
    <scope>NUCLEOTIDE SEQUENCE</scope>
    <source>
        <strain evidence="2">DSM 53165</strain>
    </source>
</reference>
<accession>A0ABS7TLU0</accession>
<dbReference type="InterPro" id="IPR049806">
    <property type="entry name" value="MasK-like_C"/>
</dbReference>
<organism evidence="2 3">
    <name type="scientific">Nannocystis pusilla</name>
    <dbReference type="NCBI Taxonomy" id="889268"/>
    <lineage>
        <taxon>Bacteria</taxon>
        <taxon>Pseudomonadati</taxon>
        <taxon>Myxococcota</taxon>
        <taxon>Polyangia</taxon>
        <taxon>Nannocystales</taxon>
        <taxon>Nannocystaceae</taxon>
        <taxon>Nannocystis</taxon>
    </lineage>
</organism>
<keyword evidence="3" id="KW-1185">Reference proteome</keyword>
<dbReference type="Proteomes" id="UP001139031">
    <property type="component" value="Unassembled WGS sequence"/>
</dbReference>
<keyword evidence="1" id="KW-0732">Signal</keyword>
<proteinExistence type="predicted"/>
<dbReference type="SUPFAM" id="SSF74653">
    <property type="entry name" value="TolA/TonB C-terminal domain"/>
    <property type="match status" value="1"/>
</dbReference>
<evidence type="ECO:0000313" key="2">
    <source>
        <dbReference type="EMBL" id="MBZ5709179.1"/>
    </source>
</evidence>
<gene>
    <name evidence="2" type="ORF">K7C98_07895</name>
</gene>
<dbReference type="NCBIfam" id="NF033768">
    <property type="entry name" value="myxo_SS_tail"/>
    <property type="match status" value="1"/>
</dbReference>
<feature type="signal peptide" evidence="1">
    <location>
        <begin position="1"/>
        <end position="22"/>
    </location>
</feature>
<evidence type="ECO:0000256" key="1">
    <source>
        <dbReference type="SAM" id="SignalP"/>
    </source>
</evidence>
<dbReference type="EMBL" id="JAIRAU010000004">
    <property type="protein sequence ID" value="MBZ5709179.1"/>
    <property type="molecule type" value="Genomic_DNA"/>
</dbReference>
<feature type="chain" id="PRO_5046779474" evidence="1">
    <location>
        <begin position="23"/>
        <end position="120"/>
    </location>
</feature>
<sequence length="120" mass="12954">MRKMFSLLMLTTIVTAAAPARADEGSLDKDLIRRVVRAHIPEIRACYNEGLARKPELAGKLTVDFMIGTDGHVSSSEVQGSTLADATVEGCIEATVMNWLFPKPDGGVVKVSYPFAFEPG</sequence>
<comment type="caution">
    <text evidence="2">The sequence shown here is derived from an EMBL/GenBank/DDBJ whole genome shotgun (WGS) entry which is preliminary data.</text>
</comment>
<name>A0ABS7TLU0_9BACT</name>
<evidence type="ECO:0000313" key="3">
    <source>
        <dbReference type="Proteomes" id="UP001139031"/>
    </source>
</evidence>
<dbReference type="RefSeq" id="WP_224190957.1">
    <property type="nucleotide sequence ID" value="NZ_JAIRAU010000004.1"/>
</dbReference>